<keyword evidence="5 14" id="KW-0645">Protease</keyword>
<evidence type="ECO:0000256" key="8">
    <source>
        <dbReference type="ARBA" id="ARBA00022825"/>
    </source>
</evidence>
<dbReference type="Gene3D" id="2.40.10.10">
    <property type="entry name" value="Trypsin-like serine proteases"/>
    <property type="match status" value="1"/>
</dbReference>
<keyword evidence="18" id="KW-1185">Reference proteome</keyword>
<protein>
    <recommendedName>
        <fullName evidence="12">trypsin</fullName>
        <ecNumber evidence="12">3.4.21.4</ecNumber>
    </recommendedName>
</protein>
<evidence type="ECO:0000313" key="18">
    <source>
        <dbReference type="Proteomes" id="UP000261600"/>
    </source>
</evidence>
<dbReference type="InterPro" id="IPR018114">
    <property type="entry name" value="TRYPSIN_HIS"/>
</dbReference>
<evidence type="ECO:0000256" key="7">
    <source>
        <dbReference type="ARBA" id="ARBA00022801"/>
    </source>
</evidence>
<feature type="domain" description="Peptidase S1" evidence="16">
    <location>
        <begin position="118"/>
        <end position="359"/>
    </location>
</feature>
<dbReference type="InterPro" id="IPR009003">
    <property type="entry name" value="Peptidase_S1_PA"/>
</dbReference>
<evidence type="ECO:0000256" key="4">
    <source>
        <dbReference type="ARBA" id="ARBA00022572"/>
    </source>
</evidence>
<comment type="catalytic activity">
    <reaction evidence="11">
        <text>Preferential cleavage: Arg-|-Xaa, Lys-|-Xaa.</text>
        <dbReference type="EC" id="3.4.21.4"/>
    </reaction>
</comment>
<dbReference type="EC" id="3.4.21.4" evidence="12"/>
<evidence type="ECO:0000256" key="5">
    <source>
        <dbReference type="ARBA" id="ARBA00022670"/>
    </source>
</evidence>
<keyword evidence="3" id="KW-0245">EGF-like domain</keyword>
<dbReference type="PRINTS" id="PR00722">
    <property type="entry name" value="CHYMOTRYPSIN"/>
</dbReference>
<dbReference type="SUPFAM" id="SSF50494">
    <property type="entry name" value="Trypsin-like serine proteases"/>
    <property type="match status" value="1"/>
</dbReference>
<accession>A0A3Q3QXG1</accession>
<dbReference type="GO" id="GO:0004252">
    <property type="term" value="F:serine-type endopeptidase activity"/>
    <property type="evidence" value="ECO:0007669"/>
    <property type="project" value="UniProtKB-EC"/>
</dbReference>
<keyword evidence="6" id="KW-0732">Signal</keyword>
<keyword evidence="2" id="KW-0964">Secreted</keyword>
<evidence type="ECO:0000256" key="2">
    <source>
        <dbReference type="ARBA" id="ARBA00022525"/>
    </source>
</evidence>
<proteinExistence type="predicted"/>
<evidence type="ECO:0000256" key="13">
    <source>
        <dbReference type="PROSITE-ProRule" id="PRU00121"/>
    </source>
</evidence>
<keyword evidence="9" id="KW-1015">Disulfide bond</keyword>
<evidence type="ECO:0000256" key="10">
    <source>
        <dbReference type="ARBA" id="ARBA00023202"/>
    </source>
</evidence>
<dbReference type="PROSITE" id="PS00135">
    <property type="entry name" value="TRYPSIN_SER"/>
    <property type="match status" value="1"/>
</dbReference>
<dbReference type="GO" id="GO:0033628">
    <property type="term" value="P:regulation of cell adhesion mediated by integrin"/>
    <property type="evidence" value="ECO:0007669"/>
    <property type="project" value="TreeGrafter"/>
</dbReference>
<dbReference type="InterPro" id="IPR033116">
    <property type="entry name" value="TRYPSIN_SER"/>
</dbReference>
<dbReference type="CDD" id="cd00190">
    <property type="entry name" value="Tryp_SPc"/>
    <property type="match status" value="1"/>
</dbReference>
<evidence type="ECO:0000256" key="1">
    <source>
        <dbReference type="ARBA" id="ARBA00004239"/>
    </source>
</evidence>
<dbReference type="InterPro" id="IPR013806">
    <property type="entry name" value="Kringle-like"/>
</dbReference>
<dbReference type="Ensembl" id="ENSMALT00000022611.1">
    <property type="protein sequence ID" value="ENSMALP00000022186.1"/>
    <property type="gene ID" value="ENSMALG00000015465.1"/>
</dbReference>
<dbReference type="InterPro" id="IPR001314">
    <property type="entry name" value="Peptidase_S1A"/>
</dbReference>
<keyword evidence="10" id="KW-0617">Plasminogen activation</keyword>
<comment type="subcellular location">
    <subcellularLocation>
        <location evidence="1">Secreted</location>
        <location evidence="1">Extracellular space</location>
    </subcellularLocation>
</comment>
<sequence>MWFSFMQSSYKRAHLSKPCFFGDGSSYRGYVSMSAYGHNCLNWNSILGSGVTCLTCLHFNTRNPDQSLKPWCYVRRGKNNVKEFCSIPKCSAPTTKLSPAVDTELTCGERPEKRMHKIVGGSFTAIESHPWVAAIFQHYDFLCGGSLIAPCWVLTAAHCFLERQTRKIQDLFVYLGKNAINDTDVEREQRFQVEKLIIHQKFNDSNFDNDIALLKIRSRAGGCAVRSASVRTVCLPPFRTQLPPKFQCSIAGYGKERNGAWQFSQRLKQAEVRLLSQTDCRSKLHYGDQITENMICAGSPDWSTDACKGDSGGPMVCELSGRMFLFGVVSWGDGCAKKNKPGVYTQVTNYNKWIAEKAKLSKFTKGLMYPPK</sequence>
<reference evidence="17" key="2">
    <citation type="submission" date="2025-09" db="UniProtKB">
        <authorList>
            <consortium name="Ensembl"/>
        </authorList>
    </citation>
    <scope>IDENTIFICATION</scope>
</reference>
<evidence type="ECO:0000259" key="16">
    <source>
        <dbReference type="PROSITE" id="PS50240"/>
    </source>
</evidence>
<keyword evidence="8 14" id="KW-0720">Serine protease</keyword>
<dbReference type="PANTHER" id="PTHR24264:SF38">
    <property type="entry name" value="UROKINASE-TYPE PLASMINOGEN ACTIVATOR"/>
    <property type="match status" value="1"/>
</dbReference>
<feature type="domain" description="Kringle" evidence="15">
    <location>
        <begin position="18"/>
        <end position="90"/>
    </location>
</feature>
<dbReference type="AlphaFoldDB" id="A0A3Q3QXG1"/>
<dbReference type="GO" id="GO:0005615">
    <property type="term" value="C:extracellular space"/>
    <property type="evidence" value="ECO:0007669"/>
    <property type="project" value="TreeGrafter"/>
</dbReference>
<organism evidence="17 18">
    <name type="scientific">Monopterus albus</name>
    <name type="common">Swamp eel</name>
    <dbReference type="NCBI Taxonomy" id="43700"/>
    <lineage>
        <taxon>Eukaryota</taxon>
        <taxon>Metazoa</taxon>
        <taxon>Chordata</taxon>
        <taxon>Craniata</taxon>
        <taxon>Vertebrata</taxon>
        <taxon>Euteleostomi</taxon>
        <taxon>Actinopterygii</taxon>
        <taxon>Neopterygii</taxon>
        <taxon>Teleostei</taxon>
        <taxon>Neoteleostei</taxon>
        <taxon>Acanthomorphata</taxon>
        <taxon>Anabantaria</taxon>
        <taxon>Synbranchiformes</taxon>
        <taxon>Synbranchidae</taxon>
        <taxon>Monopterus</taxon>
    </lineage>
</organism>
<dbReference type="PRINTS" id="PR00018">
    <property type="entry name" value="KRINGLE"/>
</dbReference>
<dbReference type="Gene3D" id="2.40.20.10">
    <property type="entry name" value="Plasminogen Kringle 4"/>
    <property type="match status" value="1"/>
</dbReference>
<evidence type="ECO:0000256" key="6">
    <source>
        <dbReference type="ARBA" id="ARBA00022729"/>
    </source>
</evidence>
<evidence type="ECO:0000259" key="15">
    <source>
        <dbReference type="PROSITE" id="PS50070"/>
    </source>
</evidence>
<evidence type="ECO:0000313" key="17">
    <source>
        <dbReference type="Ensembl" id="ENSMALP00000022186.1"/>
    </source>
</evidence>
<dbReference type="InterPro" id="IPR050127">
    <property type="entry name" value="Serine_Proteases_S1"/>
</dbReference>
<dbReference type="PROSITE" id="PS50070">
    <property type="entry name" value="KRINGLE_2"/>
    <property type="match status" value="1"/>
</dbReference>
<dbReference type="PROSITE" id="PS00134">
    <property type="entry name" value="TRYPSIN_HIS"/>
    <property type="match status" value="1"/>
</dbReference>
<evidence type="ECO:0000256" key="9">
    <source>
        <dbReference type="ARBA" id="ARBA00023157"/>
    </source>
</evidence>
<dbReference type="Pfam" id="PF00051">
    <property type="entry name" value="Kringle"/>
    <property type="match status" value="1"/>
</dbReference>
<dbReference type="InterPro" id="IPR043504">
    <property type="entry name" value="Peptidase_S1_PA_chymotrypsin"/>
</dbReference>
<dbReference type="Proteomes" id="UP000261600">
    <property type="component" value="Unplaced"/>
</dbReference>
<keyword evidence="7 14" id="KW-0378">Hydrolase</keyword>
<dbReference type="Pfam" id="PF00089">
    <property type="entry name" value="Trypsin"/>
    <property type="match status" value="1"/>
</dbReference>
<dbReference type="InterPro" id="IPR038178">
    <property type="entry name" value="Kringle_sf"/>
</dbReference>
<dbReference type="SMART" id="SM00130">
    <property type="entry name" value="KR"/>
    <property type="match status" value="1"/>
</dbReference>
<name>A0A3Q3QXG1_MONAL</name>
<dbReference type="STRING" id="43700.ENSMALP00000022186"/>
<dbReference type="PROSITE" id="PS50240">
    <property type="entry name" value="TRYPSIN_DOM"/>
    <property type="match status" value="1"/>
</dbReference>
<evidence type="ECO:0000256" key="11">
    <source>
        <dbReference type="ARBA" id="ARBA00036320"/>
    </source>
</evidence>
<reference evidence="17" key="1">
    <citation type="submission" date="2025-08" db="UniProtKB">
        <authorList>
            <consortium name="Ensembl"/>
        </authorList>
    </citation>
    <scope>IDENTIFICATION</scope>
</reference>
<evidence type="ECO:0000256" key="3">
    <source>
        <dbReference type="ARBA" id="ARBA00022536"/>
    </source>
</evidence>
<dbReference type="GO" id="GO:0031639">
    <property type="term" value="P:plasminogen activation"/>
    <property type="evidence" value="ECO:0007669"/>
    <property type="project" value="TreeGrafter"/>
</dbReference>
<comment type="caution">
    <text evidence="13">Lacks conserved residue(s) required for the propagation of feature annotation.</text>
</comment>
<dbReference type="InterPro" id="IPR000001">
    <property type="entry name" value="Kringle"/>
</dbReference>
<keyword evidence="4 13" id="KW-0420">Kringle</keyword>
<dbReference type="InterPro" id="IPR001254">
    <property type="entry name" value="Trypsin_dom"/>
</dbReference>
<evidence type="ECO:0000256" key="12">
    <source>
        <dbReference type="ARBA" id="ARBA00038868"/>
    </source>
</evidence>
<dbReference type="SUPFAM" id="SSF57440">
    <property type="entry name" value="Kringle-like"/>
    <property type="match status" value="1"/>
</dbReference>
<dbReference type="PANTHER" id="PTHR24264">
    <property type="entry name" value="TRYPSIN-RELATED"/>
    <property type="match status" value="1"/>
</dbReference>
<dbReference type="SMART" id="SM00020">
    <property type="entry name" value="Tryp_SPc"/>
    <property type="match status" value="1"/>
</dbReference>
<evidence type="ECO:0000256" key="14">
    <source>
        <dbReference type="RuleBase" id="RU363034"/>
    </source>
</evidence>